<gene>
    <name evidence="2" type="ORF">DNH61_07210</name>
</gene>
<sequence>MRKFEIPVKSFRRQDDPFGRDDRKKYRCYVHVKSVPSDIPMVTNPRDQNLKTDVAKAIEDSLTSDDMNFYNYNRGLVLSVKSVSYNSGTEMMTFIIEDEEVHGNIDGGHTYKLILKHKAKDVNQYVEFEMMTGVEDVILALAAARNTSVQVDEKSLAELEGKFAPIKDSVGGMSFYNRIAFKQNQYKGQGIRIIDAREVVAILTMFNIEDYSQNVHPTGAFSNKAKILDKYLEDQSPFEKMHNIAPDVFDLYNQIENDLPIAYNENGGRYGSKKFSGYKDGNVVGKVKFGDEEITYKVPDGIIYPVLAAFRALIEEDSQTKMYKWKQDPFEIYRKLRIELASKVIKFSDSVSNNPLSVGKDSNVWDLLHMTVERAI</sequence>
<dbReference type="Pfam" id="PF10592">
    <property type="entry name" value="AIPR"/>
    <property type="match status" value="1"/>
</dbReference>
<organism evidence="2 3">
    <name type="scientific">Paenibacillus sambharensis</name>
    <dbReference type="NCBI Taxonomy" id="1803190"/>
    <lineage>
        <taxon>Bacteria</taxon>
        <taxon>Bacillati</taxon>
        <taxon>Bacillota</taxon>
        <taxon>Bacilli</taxon>
        <taxon>Bacillales</taxon>
        <taxon>Paenibacillaceae</taxon>
        <taxon>Paenibacillus</taxon>
    </lineage>
</organism>
<evidence type="ECO:0000259" key="1">
    <source>
        <dbReference type="Pfam" id="PF10592"/>
    </source>
</evidence>
<comment type="caution">
    <text evidence="2">The sequence shown here is derived from an EMBL/GenBank/DDBJ whole genome shotgun (WGS) entry which is preliminary data.</text>
</comment>
<evidence type="ECO:0000313" key="3">
    <source>
        <dbReference type="Proteomes" id="UP000249522"/>
    </source>
</evidence>
<dbReference type="AlphaFoldDB" id="A0A2W1LD47"/>
<dbReference type="EMBL" id="QKRB01000037">
    <property type="protein sequence ID" value="PZD96579.1"/>
    <property type="molecule type" value="Genomic_DNA"/>
</dbReference>
<proteinExistence type="predicted"/>
<accession>A0A2W1LD47</accession>
<dbReference type="Proteomes" id="UP000249522">
    <property type="component" value="Unassembled WGS sequence"/>
</dbReference>
<feature type="domain" description="Abortive phage infection protein C-terminal" evidence="1">
    <location>
        <begin position="43"/>
        <end position="349"/>
    </location>
</feature>
<dbReference type="OrthoDB" id="2237575at2"/>
<evidence type="ECO:0000313" key="2">
    <source>
        <dbReference type="EMBL" id="PZD96579.1"/>
    </source>
</evidence>
<keyword evidence="3" id="KW-1185">Reference proteome</keyword>
<name>A0A2W1LD47_9BACL</name>
<dbReference type="RefSeq" id="WP_111145984.1">
    <property type="nucleotide sequence ID" value="NZ_QKRB01000037.1"/>
</dbReference>
<reference evidence="2 3" key="1">
    <citation type="submission" date="2018-06" db="EMBL/GenBank/DDBJ databases">
        <title>Paenibacillus imtechensis sp. nov.</title>
        <authorList>
            <person name="Pinnaka A.K."/>
            <person name="Singh H."/>
            <person name="Kaur M."/>
        </authorList>
    </citation>
    <scope>NUCLEOTIDE SEQUENCE [LARGE SCALE GENOMIC DNA]</scope>
    <source>
        <strain evidence="2 3">SMB1</strain>
    </source>
</reference>
<dbReference type="InterPro" id="IPR018891">
    <property type="entry name" value="AIPR_C"/>
</dbReference>
<protein>
    <submittedName>
        <fullName evidence="2">Abortive phage infection protein</fullName>
    </submittedName>
</protein>